<comment type="caution">
    <text evidence="2">The sequence shown here is derived from an EMBL/GenBank/DDBJ whole genome shotgun (WGS) entry which is preliminary data.</text>
</comment>
<sequence length="633" mass="71183">MASLFPSCWISKTPQFSAVSAVDPETSDVQTQREPRTFSTRSDTRTSILLFLLCLSLVIPFVVLVTWWLAVVRPNQLGFWKSAPIGGSLNQIGAKSIDLVSSAVVAPIVMTSINWLWFTFARVVPCKESHKQNFVPVTSLLHFSITSSGSYDLIKTWHLIRARRGRFGLLAILTLLSAATWSLFVNIVAYEAISVRQKLPTHSDITLKYLKETIPRVWKNTNDLSRAEYAQFAIGYTTTLHNVFFGNYVEDYGQTWSPTEGFISVNASRESLSKVPNYVIELWNVAAHRGTISCEPAKINQFKAIKWTGESLEVGALLEFPGNATNTSTPKLTVFRSQFPGQFSEIDRLENEQLYFILYNYNRVFLGVMDNWNNDTRVSNTSSTLKTDFGSLPKFLTTSDISIPETMFRKRQVEVYGVVCDLHQQAGVVHLTLVSNSSRKWQVSSSYFEQKKDPVEDLISQCHGEYQYHAPYGELVHALSGIGTSLAAPSRHMVYPSITIGIDFTNYAQNYLYAASVPESTLLNIGLLNTTRMPQSPVYPVAGVQEILKYRITYIPGLLFLGLLGTISCSTIVIGMTIHSWRTKSIRLGLVVDGLRFVADLASAVKEEHMVIDAHEWERITLIQWGLKTKMRY</sequence>
<keyword evidence="1" id="KW-0472">Membrane</keyword>
<keyword evidence="3" id="KW-1185">Reference proteome</keyword>
<feature type="transmembrane region" description="Helical" evidence="1">
    <location>
        <begin position="167"/>
        <end position="190"/>
    </location>
</feature>
<name>A0A7C8MDQ6_9PLEO</name>
<gene>
    <name evidence="2" type="ORF">BDV95DRAFT_611160</name>
</gene>
<accession>A0A7C8MDQ6</accession>
<feature type="transmembrane region" description="Helical" evidence="1">
    <location>
        <begin position="48"/>
        <end position="70"/>
    </location>
</feature>
<proteinExistence type="predicted"/>
<evidence type="ECO:0000313" key="3">
    <source>
        <dbReference type="Proteomes" id="UP000481861"/>
    </source>
</evidence>
<dbReference type="OrthoDB" id="3792378at2759"/>
<feature type="transmembrane region" description="Helical" evidence="1">
    <location>
        <begin position="554"/>
        <end position="578"/>
    </location>
</feature>
<dbReference type="EMBL" id="JAADJZ010000025">
    <property type="protein sequence ID" value="KAF2866864.1"/>
    <property type="molecule type" value="Genomic_DNA"/>
</dbReference>
<evidence type="ECO:0000313" key="2">
    <source>
        <dbReference type="EMBL" id="KAF2866864.1"/>
    </source>
</evidence>
<reference evidence="2 3" key="1">
    <citation type="submission" date="2020-01" db="EMBL/GenBank/DDBJ databases">
        <authorList>
            <consortium name="DOE Joint Genome Institute"/>
            <person name="Haridas S."/>
            <person name="Albert R."/>
            <person name="Binder M."/>
            <person name="Bloem J."/>
            <person name="Labutti K."/>
            <person name="Salamov A."/>
            <person name="Andreopoulos B."/>
            <person name="Baker S.E."/>
            <person name="Barry K."/>
            <person name="Bills G."/>
            <person name="Bluhm B.H."/>
            <person name="Cannon C."/>
            <person name="Castanera R."/>
            <person name="Culley D.E."/>
            <person name="Daum C."/>
            <person name="Ezra D."/>
            <person name="Gonzalez J.B."/>
            <person name="Henrissat B."/>
            <person name="Kuo A."/>
            <person name="Liang C."/>
            <person name="Lipzen A."/>
            <person name="Lutzoni F."/>
            <person name="Magnuson J."/>
            <person name="Mondo S."/>
            <person name="Nolan M."/>
            <person name="Ohm R."/>
            <person name="Pangilinan J."/>
            <person name="Park H.-J.H."/>
            <person name="Ramirez L."/>
            <person name="Alfaro M."/>
            <person name="Sun H."/>
            <person name="Tritt A."/>
            <person name="Yoshinaga Y."/>
            <person name="Zwiers L.-H.L."/>
            <person name="Turgeon B.G."/>
            <person name="Goodwin S.B."/>
            <person name="Spatafora J.W."/>
            <person name="Crous P.W."/>
            <person name="Grigoriev I.V."/>
        </authorList>
    </citation>
    <scope>NUCLEOTIDE SEQUENCE [LARGE SCALE GENOMIC DNA]</scope>
    <source>
        <strain evidence="2 3">CBS 611.86</strain>
    </source>
</reference>
<dbReference type="Proteomes" id="UP000481861">
    <property type="component" value="Unassembled WGS sequence"/>
</dbReference>
<keyword evidence="1" id="KW-0812">Transmembrane</keyword>
<evidence type="ECO:0000256" key="1">
    <source>
        <dbReference type="SAM" id="Phobius"/>
    </source>
</evidence>
<dbReference type="AlphaFoldDB" id="A0A7C8MDQ6"/>
<feature type="transmembrane region" description="Helical" evidence="1">
    <location>
        <begin position="99"/>
        <end position="121"/>
    </location>
</feature>
<keyword evidence="1" id="KW-1133">Transmembrane helix</keyword>
<organism evidence="2 3">
    <name type="scientific">Massariosphaeria phaeospora</name>
    <dbReference type="NCBI Taxonomy" id="100035"/>
    <lineage>
        <taxon>Eukaryota</taxon>
        <taxon>Fungi</taxon>
        <taxon>Dikarya</taxon>
        <taxon>Ascomycota</taxon>
        <taxon>Pezizomycotina</taxon>
        <taxon>Dothideomycetes</taxon>
        <taxon>Pleosporomycetidae</taxon>
        <taxon>Pleosporales</taxon>
        <taxon>Pleosporales incertae sedis</taxon>
        <taxon>Massariosphaeria</taxon>
    </lineage>
</organism>
<protein>
    <submittedName>
        <fullName evidence="2">Uncharacterized protein</fullName>
    </submittedName>
</protein>